<dbReference type="EMBL" id="CM042015">
    <property type="protein sequence ID" value="KAI3709639.1"/>
    <property type="molecule type" value="Genomic_DNA"/>
</dbReference>
<proteinExistence type="predicted"/>
<organism evidence="1 2">
    <name type="scientific">Cichorium intybus</name>
    <name type="common">Chicory</name>
    <dbReference type="NCBI Taxonomy" id="13427"/>
    <lineage>
        <taxon>Eukaryota</taxon>
        <taxon>Viridiplantae</taxon>
        <taxon>Streptophyta</taxon>
        <taxon>Embryophyta</taxon>
        <taxon>Tracheophyta</taxon>
        <taxon>Spermatophyta</taxon>
        <taxon>Magnoliopsida</taxon>
        <taxon>eudicotyledons</taxon>
        <taxon>Gunneridae</taxon>
        <taxon>Pentapetalae</taxon>
        <taxon>asterids</taxon>
        <taxon>campanulids</taxon>
        <taxon>Asterales</taxon>
        <taxon>Asteraceae</taxon>
        <taxon>Cichorioideae</taxon>
        <taxon>Cichorieae</taxon>
        <taxon>Cichoriinae</taxon>
        <taxon>Cichorium</taxon>
    </lineage>
</organism>
<keyword evidence="2" id="KW-1185">Reference proteome</keyword>
<gene>
    <name evidence="1" type="ORF">L2E82_39405</name>
</gene>
<protein>
    <submittedName>
        <fullName evidence="1">Uncharacterized protein</fullName>
    </submittedName>
</protein>
<evidence type="ECO:0000313" key="1">
    <source>
        <dbReference type="EMBL" id="KAI3709639.1"/>
    </source>
</evidence>
<evidence type="ECO:0000313" key="2">
    <source>
        <dbReference type="Proteomes" id="UP001055811"/>
    </source>
</evidence>
<reference evidence="2" key="1">
    <citation type="journal article" date="2022" name="Mol. Ecol. Resour.">
        <title>The genomes of chicory, endive, great burdock and yacon provide insights into Asteraceae palaeo-polyploidization history and plant inulin production.</title>
        <authorList>
            <person name="Fan W."/>
            <person name="Wang S."/>
            <person name="Wang H."/>
            <person name="Wang A."/>
            <person name="Jiang F."/>
            <person name="Liu H."/>
            <person name="Zhao H."/>
            <person name="Xu D."/>
            <person name="Zhang Y."/>
        </authorList>
    </citation>
    <scope>NUCLEOTIDE SEQUENCE [LARGE SCALE GENOMIC DNA]</scope>
    <source>
        <strain evidence="2">cv. Punajuju</strain>
    </source>
</reference>
<name>A0ACB9AHW8_CICIN</name>
<sequence>METNESVLLTTRLRDNWIDPHRFFNSSSPSRRRLSVQQRPLPVALFVMHWMVGLPAKSIKEKDESMKSLSGFETAALKDPCIIAAQEVQKMVNLFDKLDTLLKGPIKAKRLASLTSSLAEVKLNPSYKRATIDNLLEGINKTIAIVGKVLYWCVIQTKYALSLLYTGSTKMLRRIPVHQLGKDQWRFFYVLCYFAAPWNTHQV</sequence>
<reference evidence="1 2" key="2">
    <citation type="journal article" date="2022" name="Mol. Ecol. Resour.">
        <title>The genomes of chicory, endive, great burdock and yacon provide insights into Asteraceae paleo-polyploidization history and plant inulin production.</title>
        <authorList>
            <person name="Fan W."/>
            <person name="Wang S."/>
            <person name="Wang H."/>
            <person name="Wang A."/>
            <person name="Jiang F."/>
            <person name="Liu H."/>
            <person name="Zhao H."/>
            <person name="Xu D."/>
            <person name="Zhang Y."/>
        </authorList>
    </citation>
    <scope>NUCLEOTIDE SEQUENCE [LARGE SCALE GENOMIC DNA]</scope>
    <source>
        <strain evidence="2">cv. Punajuju</strain>
        <tissue evidence="1">Leaves</tissue>
    </source>
</reference>
<dbReference type="Proteomes" id="UP001055811">
    <property type="component" value="Linkage Group LG07"/>
</dbReference>
<comment type="caution">
    <text evidence="1">The sequence shown here is derived from an EMBL/GenBank/DDBJ whole genome shotgun (WGS) entry which is preliminary data.</text>
</comment>
<accession>A0ACB9AHW8</accession>